<dbReference type="InterPro" id="IPR035979">
    <property type="entry name" value="RBD_domain_sf"/>
</dbReference>
<keyword evidence="1" id="KW-0863">Zinc-finger</keyword>
<dbReference type="GO" id="GO:0008270">
    <property type="term" value="F:zinc ion binding"/>
    <property type="evidence" value="ECO:0007669"/>
    <property type="project" value="UniProtKB-KW"/>
</dbReference>
<dbReference type="Proteomes" id="UP000738359">
    <property type="component" value="Unassembled WGS sequence"/>
</dbReference>
<evidence type="ECO:0000313" key="5">
    <source>
        <dbReference type="EMBL" id="KAF9943626.1"/>
    </source>
</evidence>
<evidence type="ECO:0000256" key="3">
    <source>
        <dbReference type="SAM" id="MobiDB-lite"/>
    </source>
</evidence>
<dbReference type="PROSITE" id="PS50158">
    <property type="entry name" value="ZF_CCHC"/>
    <property type="match status" value="1"/>
</dbReference>
<proteinExistence type="predicted"/>
<dbReference type="AlphaFoldDB" id="A0A9P6LUG5"/>
<dbReference type="GO" id="GO:0003676">
    <property type="term" value="F:nucleic acid binding"/>
    <property type="evidence" value="ECO:0007669"/>
    <property type="project" value="InterPro"/>
</dbReference>
<evidence type="ECO:0000259" key="4">
    <source>
        <dbReference type="PROSITE" id="PS50158"/>
    </source>
</evidence>
<keyword evidence="6" id="KW-1185">Reference proteome</keyword>
<evidence type="ECO:0000313" key="6">
    <source>
        <dbReference type="Proteomes" id="UP000738359"/>
    </source>
</evidence>
<dbReference type="EMBL" id="JAAAHY010003042">
    <property type="protein sequence ID" value="KAF9943626.1"/>
    <property type="molecule type" value="Genomic_DNA"/>
</dbReference>
<keyword evidence="1" id="KW-0862">Zinc</keyword>
<accession>A0A9P6LUG5</accession>
<feature type="coiled-coil region" evidence="2">
    <location>
        <begin position="359"/>
        <end position="393"/>
    </location>
</feature>
<gene>
    <name evidence="5" type="ORF">BGZ70_005697</name>
</gene>
<feature type="region of interest" description="Disordered" evidence="3">
    <location>
        <begin position="196"/>
        <end position="229"/>
    </location>
</feature>
<dbReference type="InterPro" id="IPR001878">
    <property type="entry name" value="Znf_CCHC"/>
</dbReference>
<evidence type="ECO:0000256" key="2">
    <source>
        <dbReference type="SAM" id="Coils"/>
    </source>
</evidence>
<keyword evidence="1" id="KW-0479">Metal-binding</keyword>
<dbReference type="OrthoDB" id="2449408at2759"/>
<protein>
    <recommendedName>
        <fullName evidence="4">CCHC-type domain-containing protein</fullName>
    </recommendedName>
</protein>
<feature type="domain" description="CCHC-type" evidence="4">
    <location>
        <begin position="157"/>
        <end position="170"/>
    </location>
</feature>
<comment type="caution">
    <text evidence="5">The sequence shown here is derived from an EMBL/GenBank/DDBJ whole genome shotgun (WGS) entry which is preliminary data.</text>
</comment>
<keyword evidence="2" id="KW-0175">Coiled coil</keyword>
<evidence type="ECO:0000256" key="1">
    <source>
        <dbReference type="PROSITE-ProRule" id="PRU00047"/>
    </source>
</evidence>
<sequence>DHQIVAALTKYGTVERVVMGFNLIKSMATAHVVFTTADAVNDMIKREITCVIVGQDTGMVARLGDTRPAIDHKLTLKLTHLPFGCTPRDVAEGLADFGYFGVTMPLDPNTKRRKMEAFVYFAHKKDQQEIRNVNFQFGTDTKDEKTTAWAEPSTSTCYGCGAVGHRSNKCEIVSEQQSIRQLRQKNANLIAPFKQASKAPVQQKAGQPSTKAQITAAKGKGKATSPPPVNVWTTGKASALFAPASTSNSSHAGPSRQGPHVQQHAPALHKTAATAMQSQQPQPAWKAAHDAMALQVRQATAHLDKRMDEWQQQMQTQFQQMDHRLDRMEQMCRTYFAQAAPARSLPPASVSAGKIVDLTNETTKKAADLVQQLAQARAEKEEQHKALVAMQQELASVSHIAASQSVIIERSKEFASKQSAQLSQLSHVSNTPQSQQG</sequence>
<dbReference type="Gene3D" id="3.30.70.330">
    <property type="match status" value="1"/>
</dbReference>
<name>A0A9P6LUG5_MORAP</name>
<reference evidence="5" key="1">
    <citation type="journal article" date="2020" name="Fungal Divers.">
        <title>Resolving the Mortierellaceae phylogeny through synthesis of multi-gene phylogenetics and phylogenomics.</title>
        <authorList>
            <person name="Vandepol N."/>
            <person name="Liber J."/>
            <person name="Desiro A."/>
            <person name="Na H."/>
            <person name="Kennedy M."/>
            <person name="Barry K."/>
            <person name="Grigoriev I.V."/>
            <person name="Miller A.N."/>
            <person name="O'Donnell K."/>
            <person name="Stajich J.E."/>
            <person name="Bonito G."/>
        </authorList>
    </citation>
    <scope>NUCLEOTIDE SEQUENCE</scope>
    <source>
        <strain evidence="5">CK1249</strain>
    </source>
</reference>
<dbReference type="SUPFAM" id="SSF54928">
    <property type="entry name" value="RNA-binding domain, RBD"/>
    <property type="match status" value="1"/>
</dbReference>
<feature type="non-terminal residue" evidence="5">
    <location>
        <position position="437"/>
    </location>
</feature>
<organism evidence="5 6">
    <name type="scientific">Mortierella alpina</name>
    <name type="common">Oleaginous fungus</name>
    <name type="synonym">Mortierella renispora</name>
    <dbReference type="NCBI Taxonomy" id="64518"/>
    <lineage>
        <taxon>Eukaryota</taxon>
        <taxon>Fungi</taxon>
        <taxon>Fungi incertae sedis</taxon>
        <taxon>Mucoromycota</taxon>
        <taxon>Mortierellomycotina</taxon>
        <taxon>Mortierellomycetes</taxon>
        <taxon>Mortierellales</taxon>
        <taxon>Mortierellaceae</taxon>
        <taxon>Mortierella</taxon>
    </lineage>
</organism>
<feature type="non-terminal residue" evidence="5">
    <location>
        <position position="1"/>
    </location>
</feature>
<dbReference type="InterPro" id="IPR012677">
    <property type="entry name" value="Nucleotide-bd_a/b_plait_sf"/>
</dbReference>
<feature type="compositionally biased region" description="Polar residues" evidence="3">
    <location>
        <begin position="204"/>
        <end position="213"/>
    </location>
</feature>